<dbReference type="InterPro" id="IPR021329">
    <property type="entry name" value="DUF2938"/>
</dbReference>
<dbReference type="OrthoDB" id="9812539at2"/>
<gene>
    <name evidence="2" type="ORF">VR7878_03752</name>
</gene>
<reference evidence="3" key="1">
    <citation type="submission" date="2017-02" db="EMBL/GenBank/DDBJ databases">
        <authorList>
            <person name="Rodrigo-Torres L."/>
            <person name="Arahal R.D."/>
            <person name="Lucena T."/>
        </authorList>
    </citation>
    <scope>NUCLEOTIDE SEQUENCE [LARGE SCALE GENOMIC DNA]</scope>
    <source>
        <strain evidence="3">CECT 7878</strain>
    </source>
</reference>
<dbReference type="Pfam" id="PF11158">
    <property type="entry name" value="DUF2938"/>
    <property type="match status" value="1"/>
</dbReference>
<dbReference type="AlphaFoldDB" id="A0A1R4LTR2"/>
<protein>
    <recommendedName>
        <fullName evidence="4">DUF2938 domain-containing protein</fullName>
    </recommendedName>
</protein>
<feature type="transmembrane region" description="Helical" evidence="1">
    <location>
        <begin position="103"/>
        <end position="128"/>
    </location>
</feature>
<evidence type="ECO:0008006" key="4">
    <source>
        <dbReference type="Google" id="ProtNLM"/>
    </source>
</evidence>
<accession>A0A1R4LTR2</accession>
<keyword evidence="1" id="KW-0812">Transmembrane</keyword>
<evidence type="ECO:0000313" key="3">
    <source>
        <dbReference type="Proteomes" id="UP000188276"/>
    </source>
</evidence>
<proteinExistence type="predicted"/>
<name>A0A1R4LTR2_VIBR1</name>
<keyword evidence="3" id="KW-1185">Reference proteome</keyword>
<feature type="transmembrane region" description="Helical" evidence="1">
    <location>
        <begin position="6"/>
        <end position="26"/>
    </location>
</feature>
<dbReference type="RefSeq" id="WP_077337588.1">
    <property type="nucleotide sequence ID" value="NZ_FULE01000065.1"/>
</dbReference>
<feature type="transmembrane region" description="Helical" evidence="1">
    <location>
        <begin position="140"/>
        <end position="161"/>
    </location>
</feature>
<feature type="transmembrane region" description="Helical" evidence="1">
    <location>
        <begin position="69"/>
        <end position="91"/>
    </location>
</feature>
<evidence type="ECO:0000313" key="2">
    <source>
        <dbReference type="EMBL" id="SJN59853.1"/>
    </source>
</evidence>
<sequence length="164" mass="18237">MDTMAWLQTILIGIGATLIMDTWACFQKRVLGIQSLDYALVARWVSLIPRGQLIHHTIMDTTPIQGEKILGWALHYLIGIVFALVHVLLLGEVWLIDPHILPALITGIVTLIFPFCIIQPCLGFGIAANKTPSPWKARGLSLLAHSFYGIGLFWSALVLNYCFL</sequence>
<dbReference type="Proteomes" id="UP000188276">
    <property type="component" value="Unassembled WGS sequence"/>
</dbReference>
<evidence type="ECO:0000256" key="1">
    <source>
        <dbReference type="SAM" id="Phobius"/>
    </source>
</evidence>
<keyword evidence="1" id="KW-1133">Transmembrane helix</keyword>
<keyword evidence="1" id="KW-0472">Membrane</keyword>
<dbReference type="EMBL" id="FULE01000065">
    <property type="protein sequence ID" value="SJN59853.1"/>
    <property type="molecule type" value="Genomic_DNA"/>
</dbReference>
<organism evidence="2 3">
    <name type="scientific">Vibrio ruber (strain DSM 16370 / JCM 11486 / BCRC 17186 / CECT 7878 / LMG 23124 / VR1)</name>
    <dbReference type="NCBI Taxonomy" id="1123498"/>
    <lineage>
        <taxon>Bacteria</taxon>
        <taxon>Pseudomonadati</taxon>
        <taxon>Pseudomonadota</taxon>
        <taxon>Gammaproteobacteria</taxon>
        <taxon>Vibrionales</taxon>
        <taxon>Vibrionaceae</taxon>
        <taxon>Vibrio</taxon>
    </lineage>
</organism>